<dbReference type="PIRSF" id="PIRSF005355">
    <property type="entry name" value="UBIAD1"/>
    <property type="match status" value="1"/>
</dbReference>
<reference evidence="7" key="1">
    <citation type="submission" date="2022-05" db="EMBL/GenBank/DDBJ databases">
        <authorList>
            <person name="Oliphant S.A."/>
            <person name="Watson-Haigh N.S."/>
            <person name="Sumby K.M."/>
            <person name="Gardner J.M."/>
            <person name="Jiranek V."/>
        </authorList>
    </citation>
    <scope>NUCLEOTIDE SEQUENCE</scope>
    <source>
        <strain evidence="7">KI4_B1</strain>
    </source>
</reference>
<dbReference type="PANTHER" id="PTHR13929">
    <property type="entry name" value="1,4-DIHYDROXY-2-NAPHTHOATE OCTAPRENYLTRANSFERASE"/>
    <property type="match status" value="1"/>
</dbReference>
<organism evidence="7 8">
    <name type="scientific">Fructilactobacillus cliffordii</name>
    <dbReference type="NCBI Taxonomy" id="2940299"/>
    <lineage>
        <taxon>Bacteria</taxon>
        <taxon>Bacillati</taxon>
        <taxon>Bacillota</taxon>
        <taxon>Bacilli</taxon>
        <taxon>Lactobacillales</taxon>
        <taxon>Lactobacillaceae</taxon>
        <taxon>Fructilactobacillus</taxon>
    </lineage>
</organism>
<dbReference type="InterPro" id="IPR026046">
    <property type="entry name" value="UBIAD1"/>
</dbReference>
<dbReference type="GO" id="GO:0016020">
    <property type="term" value="C:membrane"/>
    <property type="evidence" value="ECO:0007669"/>
    <property type="project" value="UniProtKB-SubCell"/>
</dbReference>
<accession>A0A9Q8ZSK6</accession>
<comment type="subcellular location">
    <subcellularLocation>
        <location evidence="1">Membrane</location>
        <topology evidence="1">Multi-pass membrane protein</topology>
    </subcellularLocation>
</comment>
<evidence type="ECO:0000256" key="4">
    <source>
        <dbReference type="ARBA" id="ARBA00022989"/>
    </source>
</evidence>
<dbReference type="AlphaFoldDB" id="A0A9Q8ZSK6"/>
<sequence>MKSWQQIAKITRLHSLIASVLPFCLGLLFALFQYQTVNAINSVIFFLITCLMQIIVNLFDTYKDYKNALKYHLTQEEDGIFSKVKNATEARNLKLAIYGLTLVGALLALWLVLRTSPVILLLGLTGAAVGYLYSGGPHPIQNGPLGDVASGIIMGYIISLATVLINIQPRQFSWSIAGEMILVAGIAVCAITNISLANNLCDYDEDVKFHRFTSVSYLGKEGTLRFYAINYVIGYLCTFISICLGWLPWSTILVLLTIPLVIKNTRRFWQVQSKQKTFVLTIRNDIAITFAVVLSTIIYALFQV</sequence>
<keyword evidence="3 6" id="KW-0812">Transmembrane</keyword>
<dbReference type="Pfam" id="PF01040">
    <property type="entry name" value="UbiA"/>
    <property type="match status" value="1"/>
</dbReference>
<evidence type="ECO:0000313" key="8">
    <source>
        <dbReference type="Proteomes" id="UP001055911"/>
    </source>
</evidence>
<feature type="transmembrane region" description="Helical" evidence="6">
    <location>
        <begin position="282"/>
        <end position="302"/>
    </location>
</feature>
<feature type="transmembrane region" description="Helical" evidence="6">
    <location>
        <begin position="118"/>
        <end position="136"/>
    </location>
</feature>
<name>A0A9Q8ZSK6_9LACO</name>
<evidence type="ECO:0000256" key="1">
    <source>
        <dbReference type="ARBA" id="ARBA00004141"/>
    </source>
</evidence>
<protein>
    <submittedName>
        <fullName evidence="7">Prenyltransferase</fullName>
    </submittedName>
</protein>
<evidence type="ECO:0000256" key="5">
    <source>
        <dbReference type="ARBA" id="ARBA00023136"/>
    </source>
</evidence>
<keyword evidence="5 6" id="KW-0472">Membrane</keyword>
<dbReference type="Proteomes" id="UP001055911">
    <property type="component" value="Chromosome"/>
</dbReference>
<dbReference type="CDD" id="cd13962">
    <property type="entry name" value="PT_UbiA_UBIAD1"/>
    <property type="match status" value="1"/>
</dbReference>
<dbReference type="EMBL" id="CP097119">
    <property type="protein sequence ID" value="USS89023.1"/>
    <property type="molecule type" value="Genomic_DNA"/>
</dbReference>
<gene>
    <name evidence="7" type="ORF">M3M40_05950</name>
</gene>
<proteinExistence type="predicted"/>
<keyword evidence="8" id="KW-1185">Reference proteome</keyword>
<evidence type="ECO:0000256" key="3">
    <source>
        <dbReference type="ARBA" id="ARBA00022692"/>
    </source>
</evidence>
<dbReference type="GO" id="GO:0009234">
    <property type="term" value="P:menaquinone biosynthetic process"/>
    <property type="evidence" value="ECO:0007669"/>
    <property type="project" value="TreeGrafter"/>
</dbReference>
<evidence type="ECO:0000256" key="2">
    <source>
        <dbReference type="ARBA" id="ARBA00022679"/>
    </source>
</evidence>
<keyword evidence="4 6" id="KW-1133">Transmembrane helix</keyword>
<feature type="transmembrane region" description="Helical" evidence="6">
    <location>
        <begin position="95"/>
        <end position="113"/>
    </location>
</feature>
<feature type="transmembrane region" description="Helical" evidence="6">
    <location>
        <begin position="174"/>
        <end position="196"/>
    </location>
</feature>
<feature type="transmembrane region" description="Helical" evidence="6">
    <location>
        <begin position="12"/>
        <end position="32"/>
    </location>
</feature>
<feature type="transmembrane region" description="Helical" evidence="6">
    <location>
        <begin position="232"/>
        <end position="262"/>
    </location>
</feature>
<dbReference type="GO" id="GO:0004659">
    <property type="term" value="F:prenyltransferase activity"/>
    <property type="evidence" value="ECO:0007669"/>
    <property type="project" value="InterPro"/>
</dbReference>
<feature type="transmembrane region" description="Helical" evidence="6">
    <location>
        <begin position="148"/>
        <end position="167"/>
    </location>
</feature>
<evidence type="ECO:0000313" key="7">
    <source>
        <dbReference type="EMBL" id="USS89023.1"/>
    </source>
</evidence>
<dbReference type="PANTHER" id="PTHR13929:SF0">
    <property type="entry name" value="UBIA PRENYLTRANSFERASE DOMAIN-CONTAINING PROTEIN 1"/>
    <property type="match status" value="1"/>
</dbReference>
<feature type="transmembrane region" description="Helical" evidence="6">
    <location>
        <begin position="39"/>
        <end position="59"/>
    </location>
</feature>
<dbReference type="GO" id="GO:0042371">
    <property type="term" value="P:vitamin K biosynthetic process"/>
    <property type="evidence" value="ECO:0007669"/>
    <property type="project" value="TreeGrafter"/>
</dbReference>
<dbReference type="RefSeq" id="WP_252766540.1">
    <property type="nucleotide sequence ID" value="NZ_CP097119.1"/>
</dbReference>
<evidence type="ECO:0000256" key="6">
    <source>
        <dbReference type="SAM" id="Phobius"/>
    </source>
</evidence>
<keyword evidence="2" id="KW-0808">Transferase</keyword>
<dbReference type="InterPro" id="IPR000537">
    <property type="entry name" value="UbiA_prenyltransferase"/>
</dbReference>